<dbReference type="InterPro" id="IPR050631">
    <property type="entry name" value="PheA/TfdB_FAD_monoxygenase"/>
</dbReference>
<reference evidence="4" key="1">
    <citation type="journal article" date="2014" name="Int. J. Syst. Evol. Microbiol.">
        <title>Complete genome sequence of Corynebacterium casei LMG S-19264T (=DSM 44701T), isolated from a smear-ripened cheese.</title>
        <authorList>
            <consortium name="US DOE Joint Genome Institute (JGI-PGF)"/>
            <person name="Walter F."/>
            <person name="Albersmeier A."/>
            <person name="Kalinowski J."/>
            <person name="Ruckert C."/>
        </authorList>
    </citation>
    <scope>NUCLEOTIDE SEQUENCE</scope>
    <source>
        <strain evidence="4">VKM Ac-1069</strain>
    </source>
</reference>
<dbReference type="SUPFAM" id="SSF51905">
    <property type="entry name" value="FAD/NAD(P)-binding domain"/>
    <property type="match status" value="1"/>
</dbReference>
<dbReference type="InterPro" id="IPR036188">
    <property type="entry name" value="FAD/NAD-bd_sf"/>
</dbReference>
<evidence type="ECO:0000256" key="1">
    <source>
        <dbReference type="ARBA" id="ARBA00023002"/>
    </source>
</evidence>
<comment type="caution">
    <text evidence="4">The sequence shown here is derived from an EMBL/GenBank/DDBJ whole genome shotgun (WGS) entry which is preliminary data.</text>
</comment>
<feature type="domain" description="FAD-binding" evidence="3">
    <location>
        <begin position="123"/>
        <end position="333"/>
    </location>
</feature>
<dbReference type="PANTHER" id="PTHR43476:SF4">
    <property type="entry name" value="BLR0106 PROTEIN"/>
    <property type="match status" value="1"/>
</dbReference>
<keyword evidence="2" id="KW-0520">NAD</keyword>
<dbReference type="GO" id="GO:0071949">
    <property type="term" value="F:FAD binding"/>
    <property type="evidence" value="ECO:0007669"/>
    <property type="project" value="InterPro"/>
</dbReference>
<dbReference type="Gene3D" id="3.50.50.60">
    <property type="entry name" value="FAD/NAD(P)-binding domain"/>
    <property type="match status" value="1"/>
</dbReference>
<dbReference type="PRINTS" id="PR00420">
    <property type="entry name" value="RNGMNOXGNASE"/>
</dbReference>
<dbReference type="AlphaFoldDB" id="A0A9W6NWX6"/>
<dbReference type="InterPro" id="IPR002938">
    <property type="entry name" value="FAD-bd"/>
</dbReference>
<accession>A0A9W6NWX6</accession>
<organism evidence="4 5">
    <name type="scientific">Pseudonocardia halophobica</name>
    <dbReference type="NCBI Taxonomy" id="29401"/>
    <lineage>
        <taxon>Bacteria</taxon>
        <taxon>Bacillati</taxon>
        <taxon>Actinomycetota</taxon>
        <taxon>Actinomycetes</taxon>
        <taxon>Pseudonocardiales</taxon>
        <taxon>Pseudonocardiaceae</taxon>
        <taxon>Pseudonocardia</taxon>
    </lineage>
</organism>
<sequence>MRIVCIGGGPAALYFAISAKRRDAAHEITVLEKDPRGATYGWGVVCHDGLLDRLYRNDRESARAIRARSHLWQEQEVHLRGEEVGYLPGYGFSVPRAGLLEVLANRAADLGVEVRYESPVPAPALADGTFESGELAADLVVVADGARSRVREHVADDFGTALATGRNPYIWLGTEKVFTSFTFAFEETHAGWIWCYGYPTSAGVSTFIVECSPETFTGLGLDTLPHEDGIALLEKVFAHTLDGQALISSSRGRPSPWLRFLEVRNETWRHANVVLLGDAAHTTHFTMGQGTRFAMTDSMMLAQALYEQPSLSAALGWFDRKGREALRTAQAAARTGAAWFEHVDRYLDRDAVEFAFSLSHRQGLQRPWRYQWHMATQLTAVRKGRRLAHTGQRWWRARKRGEQPFVPRGLLHAG</sequence>
<gene>
    <name evidence="4" type="ORF">GCM10017577_30780</name>
</gene>
<dbReference type="RefSeq" id="WP_037045262.1">
    <property type="nucleotide sequence ID" value="NZ_BAAAUZ010000008.1"/>
</dbReference>
<reference evidence="4" key="2">
    <citation type="submission" date="2023-01" db="EMBL/GenBank/DDBJ databases">
        <authorList>
            <person name="Sun Q."/>
            <person name="Evtushenko L."/>
        </authorList>
    </citation>
    <scope>NUCLEOTIDE SEQUENCE</scope>
    <source>
        <strain evidence="4">VKM Ac-1069</strain>
    </source>
</reference>
<keyword evidence="5" id="KW-1185">Reference proteome</keyword>
<proteinExistence type="predicted"/>
<evidence type="ECO:0000313" key="5">
    <source>
        <dbReference type="Proteomes" id="UP001143463"/>
    </source>
</evidence>
<keyword evidence="4" id="KW-0503">Monooxygenase</keyword>
<dbReference type="PANTHER" id="PTHR43476">
    <property type="entry name" value="3-(3-HYDROXY-PHENYL)PROPIONATE/3-HYDROXYCINNAMIC ACID HYDROXYLASE"/>
    <property type="match status" value="1"/>
</dbReference>
<dbReference type="GO" id="GO:0004497">
    <property type="term" value="F:monooxygenase activity"/>
    <property type="evidence" value="ECO:0007669"/>
    <property type="project" value="UniProtKB-KW"/>
</dbReference>
<keyword evidence="1" id="KW-0560">Oxidoreductase</keyword>
<dbReference type="Proteomes" id="UP001143463">
    <property type="component" value="Unassembled WGS sequence"/>
</dbReference>
<protein>
    <submittedName>
        <fullName evidence="4">FAD-binding monooxygenase</fullName>
    </submittedName>
</protein>
<evidence type="ECO:0000313" key="4">
    <source>
        <dbReference type="EMBL" id="GLL11937.1"/>
    </source>
</evidence>
<dbReference type="Gene3D" id="3.30.9.20">
    <property type="match status" value="1"/>
</dbReference>
<evidence type="ECO:0000256" key="2">
    <source>
        <dbReference type="ARBA" id="ARBA00023027"/>
    </source>
</evidence>
<name>A0A9W6NWX6_9PSEU</name>
<dbReference type="EMBL" id="BSFQ01000011">
    <property type="protein sequence ID" value="GLL11937.1"/>
    <property type="molecule type" value="Genomic_DNA"/>
</dbReference>
<dbReference type="Pfam" id="PF01494">
    <property type="entry name" value="FAD_binding_3"/>
    <property type="match status" value="1"/>
</dbReference>
<evidence type="ECO:0000259" key="3">
    <source>
        <dbReference type="Pfam" id="PF01494"/>
    </source>
</evidence>